<feature type="transmembrane region" description="Helical" evidence="16">
    <location>
        <begin position="67"/>
        <end position="85"/>
    </location>
</feature>
<dbReference type="InterPro" id="IPR029035">
    <property type="entry name" value="DHS-like_NAD/FAD-binding_dom"/>
</dbReference>
<evidence type="ECO:0000313" key="18">
    <source>
        <dbReference type="EMBL" id="MCW9707638.1"/>
    </source>
</evidence>
<gene>
    <name evidence="18" type="ORF">J6I44_12295</name>
</gene>
<evidence type="ECO:0000256" key="1">
    <source>
        <dbReference type="ARBA" id="ARBA00003943"/>
    </source>
</evidence>
<keyword evidence="13 15" id="KW-0472">Membrane</keyword>
<feature type="domain" description="NADP transhydrogenase beta-like" evidence="17">
    <location>
        <begin position="18"/>
        <end position="471"/>
    </location>
</feature>
<proteinExistence type="inferred from homology"/>
<evidence type="ECO:0000256" key="16">
    <source>
        <dbReference type="SAM" id="Phobius"/>
    </source>
</evidence>
<keyword evidence="11 16" id="KW-1133">Transmembrane helix</keyword>
<evidence type="ECO:0000256" key="14">
    <source>
        <dbReference type="ARBA" id="ARBA00048202"/>
    </source>
</evidence>
<comment type="similarity">
    <text evidence="3 15">Belongs to the PNT beta subunit family.</text>
</comment>
<evidence type="ECO:0000256" key="10">
    <source>
        <dbReference type="ARBA" id="ARBA00022967"/>
    </source>
</evidence>
<evidence type="ECO:0000256" key="8">
    <source>
        <dbReference type="ARBA" id="ARBA00022692"/>
    </source>
</evidence>
<protein>
    <recommendedName>
        <fullName evidence="5 15">NAD(P) transhydrogenase subunit beta</fullName>
        <ecNumber evidence="4 15">7.1.1.1</ecNumber>
    </recommendedName>
    <alternativeName>
        <fullName evidence="15">Nicotinamide nucleotide transhydrogenase subunit beta</fullName>
    </alternativeName>
</protein>
<reference evidence="18 19" key="1">
    <citation type="submission" date="2021-03" db="EMBL/GenBank/DDBJ databases">
        <title>Aliifodinibius sp. nov., a new bacterium isolated from saline soil.</title>
        <authorList>
            <person name="Galisteo C."/>
            <person name="De La Haba R."/>
            <person name="Sanchez-Porro C."/>
            <person name="Ventosa A."/>
        </authorList>
    </citation>
    <scope>NUCLEOTIDE SEQUENCE [LARGE SCALE GENOMIC DNA]</scope>
    <source>
        <strain evidence="18 19">1BSP15-2V2</strain>
    </source>
</reference>
<feature type="transmembrane region" description="Helical" evidence="16">
    <location>
        <begin position="222"/>
        <end position="242"/>
    </location>
</feature>
<dbReference type="PANTHER" id="PTHR44758">
    <property type="entry name" value="NAD(P) TRANSHYDROGENASE SUBUNIT BETA"/>
    <property type="match status" value="1"/>
</dbReference>
<keyword evidence="6 15" id="KW-1003">Cell membrane</keyword>
<dbReference type="EMBL" id="JAGGJA010000007">
    <property type="protein sequence ID" value="MCW9707638.1"/>
    <property type="molecule type" value="Genomic_DNA"/>
</dbReference>
<evidence type="ECO:0000256" key="5">
    <source>
        <dbReference type="ARBA" id="ARBA00014581"/>
    </source>
</evidence>
<evidence type="ECO:0000256" key="12">
    <source>
        <dbReference type="ARBA" id="ARBA00023027"/>
    </source>
</evidence>
<keyword evidence="12 15" id="KW-0520">NAD</keyword>
<dbReference type="InterPro" id="IPR012136">
    <property type="entry name" value="NADH_DH_b"/>
</dbReference>
<organism evidence="18 19">
    <name type="scientific">Fodinibius salsisoli</name>
    <dbReference type="NCBI Taxonomy" id="2820877"/>
    <lineage>
        <taxon>Bacteria</taxon>
        <taxon>Pseudomonadati</taxon>
        <taxon>Balneolota</taxon>
        <taxon>Balneolia</taxon>
        <taxon>Balneolales</taxon>
        <taxon>Balneolaceae</taxon>
        <taxon>Fodinibius</taxon>
    </lineage>
</organism>
<evidence type="ECO:0000256" key="7">
    <source>
        <dbReference type="ARBA" id="ARBA00022519"/>
    </source>
</evidence>
<evidence type="ECO:0000256" key="4">
    <source>
        <dbReference type="ARBA" id="ARBA00012943"/>
    </source>
</evidence>
<keyword evidence="7 15" id="KW-0997">Cell inner membrane</keyword>
<evidence type="ECO:0000256" key="2">
    <source>
        <dbReference type="ARBA" id="ARBA00004429"/>
    </source>
</evidence>
<evidence type="ECO:0000256" key="13">
    <source>
        <dbReference type="ARBA" id="ARBA00023136"/>
    </source>
</evidence>
<feature type="transmembrane region" description="Helical" evidence="16">
    <location>
        <begin position="195"/>
        <end position="215"/>
    </location>
</feature>
<dbReference type="Pfam" id="PF02233">
    <property type="entry name" value="PNTB"/>
    <property type="match status" value="1"/>
</dbReference>
<comment type="caution">
    <text evidence="18">The sequence shown here is derived from an EMBL/GenBank/DDBJ whole genome shotgun (WGS) entry which is preliminary data.</text>
</comment>
<keyword evidence="19" id="KW-1185">Reference proteome</keyword>
<comment type="catalytic activity">
    <reaction evidence="14 15">
        <text>NAD(+) + NADPH + H(+)(in) = NADH + NADP(+) + H(+)(out)</text>
        <dbReference type="Rhea" id="RHEA:47992"/>
        <dbReference type="ChEBI" id="CHEBI:15378"/>
        <dbReference type="ChEBI" id="CHEBI:57540"/>
        <dbReference type="ChEBI" id="CHEBI:57783"/>
        <dbReference type="ChEBI" id="CHEBI:57945"/>
        <dbReference type="ChEBI" id="CHEBI:58349"/>
        <dbReference type="EC" id="7.1.1.1"/>
    </reaction>
</comment>
<dbReference type="RefSeq" id="WP_265766426.1">
    <property type="nucleotide sequence ID" value="NZ_JAGGJA010000007.1"/>
</dbReference>
<feature type="transmembrane region" description="Helical" evidence="16">
    <location>
        <begin position="171"/>
        <end position="189"/>
    </location>
</feature>
<dbReference type="InterPro" id="IPR034300">
    <property type="entry name" value="PNTB-like"/>
</dbReference>
<evidence type="ECO:0000256" key="15">
    <source>
        <dbReference type="PIRNR" id="PIRNR000204"/>
    </source>
</evidence>
<dbReference type="PIRSF" id="PIRSF000204">
    <property type="entry name" value="PNTB"/>
    <property type="match status" value="1"/>
</dbReference>
<comment type="function">
    <text evidence="1 15">The transhydrogenation between NADH and NADP is coupled to respiration and ATP hydrolysis and functions as a proton pump across the membrane.</text>
</comment>
<evidence type="ECO:0000256" key="3">
    <source>
        <dbReference type="ARBA" id="ARBA00007919"/>
    </source>
</evidence>
<sequence length="477" mass="50181">MSHFLPSGLQTMLPNIIQLVYLIATGIFIFGIKRLGSPATARSGNQLAALGMLIGIVVTLFDQQILSFEYIIAGIVVGSAIGAFLAKKVEMTSMPELVAVFNGFGGGASALVAWGEFTRVADPTIFSGQDLVTTGLSILIGAITFTGSFVAFGKLKGFISGNPLTFPGQNVFNALLSIGSFGLVGWLAFDPTNLIIFWTLFGIALFLGILTVLPIGGADMPVVISLLNSYSGLAASMAGFVIGNNLLIISGALVGAAGLILTNIMCESMNRSLGNVLFGAFGGDNGGDGGNTGPAADTDKTVHKTTAQDVALQCSYADKVIITPGYGLAVAQAQHVLKEVVDKLEKKGVNVKYGIHPVAGRMPGHMNVLLAEADVPYDQLYDMEQINPEFKSTDVVLVIGANDVVNPAAKTEEGSPIYGMPILDVDEAKRTIVFKRSLSPGFAGIDNELFYEDSNQMFFGDAKDTLQDLSQAIGEMD</sequence>
<feature type="transmembrane region" description="Helical" evidence="16">
    <location>
        <begin position="248"/>
        <end position="266"/>
    </location>
</feature>
<dbReference type="PANTHER" id="PTHR44758:SF1">
    <property type="entry name" value="NAD(P) TRANSHYDROGENASE SUBUNIT BETA"/>
    <property type="match status" value="1"/>
</dbReference>
<keyword evidence="8 16" id="KW-0812">Transmembrane</keyword>
<feature type="transmembrane region" description="Helical" evidence="16">
    <location>
        <begin position="44"/>
        <end position="61"/>
    </location>
</feature>
<evidence type="ECO:0000259" key="17">
    <source>
        <dbReference type="Pfam" id="PF02233"/>
    </source>
</evidence>
<keyword evidence="9 15" id="KW-0521">NADP</keyword>
<evidence type="ECO:0000256" key="9">
    <source>
        <dbReference type="ARBA" id="ARBA00022857"/>
    </source>
</evidence>
<feature type="transmembrane region" description="Helical" evidence="16">
    <location>
        <begin position="135"/>
        <end position="159"/>
    </location>
</feature>
<feature type="transmembrane region" description="Helical" evidence="16">
    <location>
        <begin position="12"/>
        <end position="32"/>
    </location>
</feature>
<dbReference type="Gene3D" id="3.40.50.1220">
    <property type="entry name" value="TPP-binding domain"/>
    <property type="match status" value="1"/>
</dbReference>
<keyword evidence="10 15" id="KW-1278">Translocase</keyword>
<evidence type="ECO:0000256" key="6">
    <source>
        <dbReference type="ARBA" id="ARBA00022475"/>
    </source>
</evidence>
<dbReference type="Proteomes" id="UP001207918">
    <property type="component" value="Unassembled WGS sequence"/>
</dbReference>
<name>A0ABT3PP49_9BACT</name>
<comment type="subcellular location">
    <subcellularLocation>
        <location evidence="2">Cell inner membrane</location>
        <topology evidence="2">Multi-pass membrane protein</topology>
    </subcellularLocation>
</comment>
<feature type="transmembrane region" description="Helical" evidence="16">
    <location>
        <begin position="97"/>
        <end position="115"/>
    </location>
</feature>
<dbReference type="SUPFAM" id="SSF52467">
    <property type="entry name" value="DHS-like NAD/FAD-binding domain"/>
    <property type="match status" value="1"/>
</dbReference>
<dbReference type="EC" id="7.1.1.1" evidence="4 15"/>
<evidence type="ECO:0000256" key="11">
    <source>
        <dbReference type="ARBA" id="ARBA00022989"/>
    </source>
</evidence>
<accession>A0ABT3PP49</accession>
<evidence type="ECO:0000313" key="19">
    <source>
        <dbReference type="Proteomes" id="UP001207918"/>
    </source>
</evidence>